<dbReference type="RefSeq" id="WP_053398208.1">
    <property type="nucleotide sequence ID" value="NZ_LFQU01000010.1"/>
</dbReference>
<name>A0A8E1URW9_9BACT</name>
<dbReference type="AlphaFoldDB" id="A0A8E1URW9"/>
<comment type="caution">
    <text evidence="1">The sequence shown here is derived from an EMBL/GenBank/DDBJ whole genome shotgun (WGS) entry which is preliminary data.</text>
</comment>
<protein>
    <submittedName>
        <fullName evidence="1">Uncharacterized protein</fullName>
    </submittedName>
</protein>
<sequence length="188" mass="22412">MDKKNEKVIAKYLSGKDAEYMYETCEETPGTCPVCNNRLEDVINMSYKIRKKKGDLFYTYDLFCIVTETFKRFCEENNYPDLTFIQITTSPGFYYFMPEGIFKVDDVRSKVKFMNKRECCDSYDEIICSRPFYKSPDFILQTDDFILRTNHRFGSFQMKTQLVIIGLKTMRKMQDYGIKGIYFHNVYE</sequence>
<dbReference type="EMBL" id="LFQU01000010">
    <property type="protein sequence ID" value="KOO68662.1"/>
    <property type="molecule type" value="Genomic_DNA"/>
</dbReference>
<accession>A0A8E1URW9</accession>
<dbReference type="OrthoDB" id="2080324at2"/>
<proteinExistence type="predicted"/>
<gene>
    <name evidence="1" type="ORF">ACU52_06570</name>
</gene>
<evidence type="ECO:0000313" key="2">
    <source>
        <dbReference type="Proteomes" id="UP000036951"/>
    </source>
</evidence>
<dbReference type="Proteomes" id="UP000036951">
    <property type="component" value="Unassembled WGS sequence"/>
</dbReference>
<organism evidence="1 2">
    <name type="scientific">Xylanibacter rarus</name>
    <dbReference type="NCBI Taxonomy" id="1676614"/>
    <lineage>
        <taxon>Bacteria</taxon>
        <taxon>Pseudomonadati</taxon>
        <taxon>Bacteroidota</taxon>
        <taxon>Bacteroidia</taxon>
        <taxon>Bacteroidales</taxon>
        <taxon>Prevotellaceae</taxon>
        <taxon>Xylanibacter</taxon>
    </lineage>
</organism>
<reference evidence="1 2" key="1">
    <citation type="submission" date="2015-06" db="EMBL/GenBank/DDBJ databases">
        <title>Prevotella sp. 109, sp. nov., a novel member of the family Prevotellaceae isolated from human faeces.</title>
        <authorList>
            <person name="Shkoporov A.N."/>
            <person name="Chaplin A.V."/>
            <person name="Kafarskaia L.I."/>
            <person name="Efimov B.A."/>
        </authorList>
    </citation>
    <scope>NUCLEOTIDE SEQUENCE [LARGE SCALE GENOMIC DNA]</scope>
    <source>
        <strain evidence="1 2">109</strain>
    </source>
</reference>
<evidence type="ECO:0000313" key="1">
    <source>
        <dbReference type="EMBL" id="KOO68662.1"/>
    </source>
</evidence>
<keyword evidence="2" id="KW-1185">Reference proteome</keyword>